<keyword evidence="2" id="KW-1185">Reference proteome</keyword>
<proteinExistence type="predicted"/>
<evidence type="ECO:0000313" key="2">
    <source>
        <dbReference type="Proteomes" id="UP000053676"/>
    </source>
</evidence>
<gene>
    <name evidence="1" type="ORF">NECAME_11140</name>
</gene>
<dbReference type="KEGG" id="nai:NECAME_11140"/>
<dbReference type="AlphaFoldDB" id="W2T8J1"/>
<evidence type="ECO:0000313" key="1">
    <source>
        <dbReference type="EMBL" id="ETN77287.1"/>
    </source>
</evidence>
<sequence length="73" mass="8038">MDGECITSFADIDQERGIVDEFRASKQVNIAEIVTVDNTNVVIKVRIGIPRKKEAKEKYVALKTCGAPAKNSD</sequence>
<name>W2T8J1_NECAM</name>
<dbReference type="Proteomes" id="UP000053676">
    <property type="component" value="Unassembled WGS sequence"/>
</dbReference>
<organism evidence="1 2">
    <name type="scientific">Necator americanus</name>
    <name type="common">Human hookworm</name>
    <dbReference type="NCBI Taxonomy" id="51031"/>
    <lineage>
        <taxon>Eukaryota</taxon>
        <taxon>Metazoa</taxon>
        <taxon>Ecdysozoa</taxon>
        <taxon>Nematoda</taxon>
        <taxon>Chromadorea</taxon>
        <taxon>Rhabditida</taxon>
        <taxon>Rhabditina</taxon>
        <taxon>Rhabditomorpha</taxon>
        <taxon>Strongyloidea</taxon>
        <taxon>Ancylostomatidae</taxon>
        <taxon>Bunostominae</taxon>
        <taxon>Necator</taxon>
    </lineage>
</organism>
<accession>W2T8J1</accession>
<protein>
    <submittedName>
        <fullName evidence="1">Uncharacterized protein</fullName>
    </submittedName>
</protein>
<reference evidence="2" key="1">
    <citation type="journal article" date="2014" name="Nat. Genet.">
        <title>Genome of the human hookworm Necator americanus.</title>
        <authorList>
            <person name="Tang Y.T."/>
            <person name="Gao X."/>
            <person name="Rosa B.A."/>
            <person name="Abubucker S."/>
            <person name="Hallsworth-Pepin K."/>
            <person name="Martin J."/>
            <person name="Tyagi R."/>
            <person name="Heizer E."/>
            <person name="Zhang X."/>
            <person name="Bhonagiri-Palsikar V."/>
            <person name="Minx P."/>
            <person name="Warren W.C."/>
            <person name="Wang Q."/>
            <person name="Zhan B."/>
            <person name="Hotez P.J."/>
            <person name="Sternberg P.W."/>
            <person name="Dougall A."/>
            <person name="Gaze S.T."/>
            <person name="Mulvenna J."/>
            <person name="Sotillo J."/>
            <person name="Ranganathan S."/>
            <person name="Rabelo E.M."/>
            <person name="Wilson R.K."/>
            <person name="Felgner P.L."/>
            <person name="Bethony J."/>
            <person name="Hawdon J.M."/>
            <person name="Gasser R.B."/>
            <person name="Loukas A."/>
            <person name="Mitreva M."/>
        </authorList>
    </citation>
    <scope>NUCLEOTIDE SEQUENCE [LARGE SCALE GENOMIC DNA]</scope>
</reference>
<dbReference type="EMBL" id="KI660179">
    <property type="protein sequence ID" value="ETN77287.1"/>
    <property type="molecule type" value="Genomic_DNA"/>
</dbReference>